<evidence type="ECO:0000256" key="5">
    <source>
        <dbReference type="ARBA" id="ARBA00022630"/>
    </source>
</evidence>
<gene>
    <name evidence="13" type="ORF">HAD_15237</name>
</gene>
<dbReference type="InterPro" id="IPR036188">
    <property type="entry name" value="FAD/NAD-bd_sf"/>
</dbReference>
<dbReference type="InterPro" id="IPR015939">
    <property type="entry name" value="Fum_Rdtase/Succ_DH_flav-like_C"/>
</dbReference>
<keyword evidence="7" id="KW-0274">FAD</keyword>
<dbReference type="SUPFAM" id="SSF51905">
    <property type="entry name" value="FAD/NAD(P)-binding domain"/>
    <property type="match status" value="1"/>
</dbReference>
<organism evidence="13 14">
    <name type="scientific">Hyphomonas adhaerens MHS-3</name>
    <dbReference type="NCBI Taxonomy" id="1280949"/>
    <lineage>
        <taxon>Bacteria</taxon>
        <taxon>Pseudomonadati</taxon>
        <taxon>Pseudomonadota</taxon>
        <taxon>Alphaproteobacteria</taxon>
        <taxon>Hyphomonadales</taxon>
        <taxon>Hyphomonadaceae</taxon>
        <taxon>Hyphomonas</taxon>
    </lineage>
</organism>
<dbReference type="InterPro" id="IPR003953">
    <property type="entry name" value="FAD-dep_OxRdtase_2_FAD-bd"/>
</dbReference>
<dbReference type="OrthoDB" id="9806724at2"/>
<dbReference type="PANTHER" id="PTHR42716">
    <property type="entry name" value="L-ASPARTATE OXIDASE"/>
    <property type="match status" value="1"/>
</dbReference>
<dbReference type="EC" id="1.4.3.16" evidence="4"/>
<evidence type="ECO:0000256" key="7">
    <source>
        <dbReference type="ARBA" id="ARBA00022827"/>
    </source>
</evidence>
<dbReference type="InterPro" id="IPR037099">
    <property type="entry name" value="Fum_R/Succ_DH_flav-like_C_sf"/>
</dbReference>
<evidence type="ECO:0000259" key="11">
    <source>
        <dbReference type="Pfam" id="PF00890"/>
    </source>
</evidence>
<dbReference type="EMBL" id="ARYH01000003">
    <property type="protein sequence ID" value="KCZ83053.1"/>
    <property type="molecule type" value="Genomic_DNA"/>
</dbReference>
<keyword evidence="8 13" id="KW-0560">Oxidoreductase</keyword>
<dbReference type="Proteomes" id="UP000027446">
    <property type="component" value="Unassembled WGS sequence"/>
</dbReference>
<evidence type="ECO:0000313" key="14">
    <source>
        <dbReference type="Proteomes" id="UP000027446"/>
    </source>
</evidence>
<evidence type="ECO:0000259" key="12">
    <source>
        <dbReference type="Pfam" id="PF02910"/>
    </source>
</evidence>
<dbReference type="Gene3D" id="3.90.700.10">
    <property type="entry name" value="Succinate dehydrogenase/fumarate reductase flavoprotein, catalytic domain"/>
    <property type="match status" value="1"/>
</dbReference>
<evidence type="ECO:0000313" key="13">
    <source>
        <dbReference type="EMBL" id="KCZ83053.1"/>
    </source>
</evidence>
<dbReference type="InterPro" id="IPR005288">
    <property type="entry name" value="NadB"/>
</dbReference>
<name>A0A069E653_9PROT</name>
<dbReference type="AlphaFoldDB" id="A0A069E653"/>
<proteinExistence type="inferred from homology"/>
<dbReference type="Gene3D" id="1.20.58.100">
    <property type="entry name" value="Fumarate reductase/succinate dehydrogenase flavoprotein-like, C-terminal domain"/>
    <property type="match status" value="1"/>
</dbReference>
<evidence type="ECO:0000256" key="3">
    <source>
        <dbReference type="ARBA" id="ARBA00008562"/>
    </source>
</evidence>
<comment type="cofactor">
    <cofactor evidence="1">
        <name>FAD</name>
        <dbReference type="ChEBI" id="CHEBI:57692"/>
    </cofactor>
</comment>
<feature type="region of interest" description="Disordered" evidence="10">
    <location>
        <begin position="477"/>
        <end position="512"/>
    </location>
</feature>
<comment type="catalytic activity">
    <reaction evidence="9">
        <text>L-aspartate + O2 = iminosuccinate + H2O2</text>
        <dbReference type="Rhea" id="RHEA:25876"/>
        <dbReference type="ChEBI" id="CHEBI:15379"/>
        <dbReference type="ChEBI" id="CHEBI:16240"/>
        <dbReference type="ChEBI" id="CHEBI:29991"/>
        <dbReference type="ChEBI" id="CHEBI:77875"/>
        <dbReference type="EC" id="1.4.3.16"/>
    </reaction>
    <physiologicalReaction direction="left-to-right" evidence="9">
        <dbReference type="Rhea" id="RHEA:25877"/>
    </physiologicalReaction>
</comment>
<dbReference type="FunFam" id="3.90.700.10:FF:000002">
    <property type="entry name" value="L-aspartate oxidase"/>
    <property type="match status" value="1"/>
</dbReference>
<keyword evidence="6" id="KW-0662">Pyridine nucleotide biosynthesis</keyword>
<keyword evidence="14" id="KW-1185">Reference proteome</keyword>
<dbReference type="eggNOG" id="COG0029">
    <property type="taxonomic scope" value="Bacteria"/>
</dbReference>
<dbReference type="Pfam" id="PF00890">
    <property type="entry name" value="FAD_binding_2"/>
    <property type="match status" value="1"/>
</dbReference>
<comment type="caution">
    <text evidence="13">The sequence shown here is derived from an EMBL/GenBank/DDBJ whole genome shotgun (WGS) entry which is preliminary data.</text>
</comment>
<evidence type="ECO:0000256" key="9">
    <source>
        <dbReference type="ARBA" id="ARBA00048305"/>
    </source>
</evidence>
<comment type="similarity">
    <text evidence="3">Belongs to the FAD-dependent oxidoreductase 2 family. NadB subfamily.</text>
</comment>
<dbReference type="Gene3D" id="3.50.50.60">
    <property type="entry name" value="FAD/NAD(P)-binding domain"/>
    <property type="match status" value="1"/>
</dbReference>
<comment type="pathway">
    <text evidence="2">Cofactor biosynthesis; NAD(+) biosynthesis; iminoaspartate from L-aspartate (oxidase route): step 1/1.</text>
</comment>
<dbReference type="SUPFAM" id="SSF46977">
    <property type="entry name" value="Succinate dehydrogenase/fumarate reductase flavoprotein C-terminal domain"/>
    <property type="match status" value="1"/>
</dbReference>
<evidence type="ECO:0000256" key="2">
    <source>
        <dbReference type="ARBA" id="ARBA00004950"/>
    </source>
</evidence>
<dbReference type="GO" id="GO:0008734">
    <property type="term" value="F:L-aspartate oxidase activity"/>
    <property type="evidence" value="ECO:0007669"/>
    <property type="project" value="UniProtKB-EC"/>
</dbReference>
<dbReference type="InterPro" id="IPR027477">
    <property type="entry name" value="Succ_DH/fumarate_Rdtase_cat_sf"/>
</dbReference>
<evidence type="ECO:0000256" key="10">
    <source>
        <dbReference type="SAM" id="MobiDB-lite"/>
    </source>
</evidence>
<feature type="domain" description="Fumarate reductase/succinate dehydrogenase flavoprotein-like C-terminal" evidence="12">
    <location>
        <begin position="467"/>
        <end position="494"/>
    </location>
</feature>
<evidence type="ECO:0000256" key="8">
    <source>
        <dbReference type="ARBA" id="ARBA00023002"/>
    </source>
</evidence>
<dbReference type="PATRIC" id="fig|1280949.3.peg.3089"/>
<evidence type="ECO:0000256" key="6">
    <source>
        <dbReference type="ARBA" id="ARBA00022642"/>
    </source>
</evidence>
<dbReference type="RefSeq" id="WP_051596363.1">
    <property type="nucleotide sequence ID" value="NZ_ARYH01000003.1"/>
</dbReference>
<dbReference type="SUPFAM" id="SSF56425">
    <property type="entry name" value="Succinate dehydrogenase/fumarate reductase flavoprotein, catalytic domain"/>
    <property type="match status" value="1"/>
</dbReference>
<evidence type="ECO:0000256" key="1">
    <source>
        <dbReference type="ARBA" id="ARBA00001974"/>
    </source>
</evidence>
<feature type="domain" description="FAD-dependent oxidoreductase 2 FAD-binding" evidence="11">
    <location>
        <begin position="19"/>
        <end position="389"/>
    </location>
</feature>
<dbReference type="NCBIfam" id="NF005701">
    <property type="entry name" value="PRK07512.1"/>
    <property type="match status" value="1"/>
</dbReference>
<dbReference type="PANTHER" id="PTHR42716:SF2">
    <property type="entry name" value="L-ASPARTATE OXIDASE, CHLOROPLASTIC"/>
    <property type="match status" value="1"/>
</dbReference>
<protein>
    <recommendedName>
        <fullName evidence="4">L-aspartate oxidase</fullName>
        <ecNumber evidence="4">1.4.3.16</ecNumber>
    </recommendedName>
</protein>
<dbReference type="GO" id="GO:0034628">
    <property type="term" value="P:'de novo' NAD+ biosynthetic process from L-aspartate"/>
    <property type="evidence" value="ECO:0007669"/>
    <property type="project" value="TreeGrafter"/>
</dbReference>
<feature type="compositionally biased region" description="Basic and acidic residues" evidence="10">
    <location>
        <begin position="477"/>
        <end position="500"/>
    </location>
</feature>
<evidence type="ECO:0000256" key="4">
    <source>
        <dbReference type="ARBA" id="ARBA00012173"/>
    </source>
</evidence>
<dbReference type="STRING" id="1280949.HAD_15237"/>
<accession>A0A069E653</accession>
<keyword evidence="5" id="KW-0285">Flavoprotein</keyword>
<sequence length="512" mass="53833">MADGQHVQTLTADPHAGSDVLIVGAGLAGLFLALQLAPRPCIVISPAPLGQAASSAWAQGGLAAALHPNDSPEQHAADTIAAGAGLVDPIIARLIAEEGPARVRDLIALGVPFDRTPDGALALSLEAAHSHPRVARVAGDLAGKAIMDALVAAVHSASHIRIVEGVRAVGLMQDDQLNVAGVILRDATGRLSTQTARETVLCTGGSGGLFQVTTNPPAARGDAIAMAWEAGALVADLEFVQFHPTAIDIGRDPAPLATEALRGEGATLRNRDGTRFMESYHELAELAPRDEVARAVHTERLSGRGAFLDCREAVGEHFPEHFPTVFAACKSAGIDPRVDMIPIAPAAHYHMGGIVPDFWGRSSLDGLSVCGECTSTGVHGANRLASNSLLEAVVFAHRIAERLRDAKLPDIRASKGHVPDALPHEALQTLRLAMSRDCGVVRNATGLAEVAELIDQLRTQHGPARAVTSAGLIVKSAQDRHESRGGHYRSDFPEAGEPHRQFLQRPFEESVS</sequence>
<dbReference type="Pfam" id="PF02910">
    <property type="entry name" value="Succ_DH_flav_C"/>
    <property type="match status" value="1"/>
</dbReference>
<dbReference type="UniPathway" id="UPA00253">
    <property type="reaction ID" value="UER00326"/>
</dbReference>
<reference evidence="13 14" key="1">
    <citation type="journal article" date="2014" name="Antonie Van Leeuwenhoek">
        <title>Hyphomonas beringensis sp. nov. and Hyphomonas chukchiensis sp. nov., isolated from surface seawater of the Bering Sea and Chukchi Sea.</title>
        <authorList>
            <person name="Li C."/>
            <person name="Lai Q."/>
            <person name="Li G."/>
            <person name="Dong C."/>
            <person name="Wang J."/>
            <person name="Liao Y."/>
            <person name="Shao Z."/>
        </authorList>
    </citation>
    <scope>NUCLEOTIDE SEQUENCE [LARGE SCALE GENOMIC DNA]</scope>
    <source>
        <strain evidence="13 14">MHS-3</strain>
    </source>
</reference>